<proteinExistence type="inferred from homology"/>
<evidence type="ECO:0000256" key="4">
    <source>
        <dbReference type="PIRSR" id="PIRSR004846-1"/>
    </source>
</evidence>
<dbReference type="PROSITE" id="PS51257">
    <property type="entry name" value="PROKAR_LIPOPROTEIN"/>
    <property type="match status" value="1"/>
</dbReference>
<feature type="binding site" evidence="4">
    <location>
        <position position="41"/>
    </location>
    <ligand>
        <name>molybdate</name>
        <dbReference type="ChEBI" id="CHEBI:36264"/>
    </ligand>
</feature>
<protein>
    <submittedName>
        <fullName evidence="5">Molybdate ABC transporter substrate-binding protein</fullName>
    </submittedName>
</protein>
<dbReference type="PIRSF" id="PIRSF004846">
    <property type="entry name" value="ModA"/>
    <property type="match status" value="1"/>
</dbReference>
<feature type="binding site" evidence="4">
    <location>
        <position position="196"/>
    </location>
    <ligand>
        <name>molybdate</name>
        <dbReference type="ChEBI" id="CHEBI:36264"/>
    </ligand>
</feature>
<dbReference type="Pfam" id="PF13531">
    <property type="entry name" value="SBP_bac_11"/>
    <property type="match status" value="1"/>
</dbReference>
<gene>
    <name evidence="5" type="primary">modA</name>
    <name evidence="5" type="ORF">CCE28_20230</name>
</gene>
<reference evidence="5 6" key="1">
    <citation type="submission" date="2017-06" db="EMBL/GenBank/DDBJ databases">
        <title>Draft genome sequence of anaerobic fermentative bacterium Anaeromicrobium sediminis DY2726D isolated from West Pacific Ocean sediments.</title>
        <authorList>
            <person name="Zeng X."/>
        </authorList>
    </citation>
    <scope>NUCLEOTIDE SEQUENCE [LARGE SCALE GENOMIC DNA]</scope>
    <source>
        <strain evidence="5 6">DY2726D</strain>
    </source>
</reference>
<keyword evidence="3" id="KW-0732">Signal</keyword>
<evidence type="ECO:0000256" key="2">
    <source>
        <dbReference type="ARBA" id="ARBA00022723"/>
    </source>
</evidence>
<evidence type="ECO:0000256" key="1">
    <source>
        <dbReference type="ARBA" id="ARBA00009175"/>
    </source>
</evidence>
<sequence>MNPQMMKKVISIIVSIILVIGLSACGQSTEKKDITVFAAASLTESMNEIKDTYEKENPNVNIVLNLDSSSRLRVQIEKGVDADIYLSANKKHAKALVEQGLSDNESEFVKNTMVFVTPKDGKIKSLEDLIKPYNIVIGQKEVPAGGYALEVIHKLDSKYKGAYEEKVLDNIASRENNVKQVLAKVLLKEADGAFVYSSDVTKEIKDEVNIIEIPKEYNTEAEYRACILAKDTETAALYEYIMGEPGLGIFEKYGFEK</sequence>
<dbReference type="EMBL" id="NIBG01000031">
    <property type="protein sequence ID" value="PAB56805.1"/>
    <property type="molecule type" value="Genomic_DNA"/>
</dbReference>
<evidence type="ECO:0000313" key="5">
    <source>
        <dbReference type="EMBL" id="PAB56805.1"/>
    </source>
</evidence>
<evidence type="ECO:0000256" key="3">
    <source>
        <dbReference type="ARBA" id="ARBA00022729"/>
    </source>
</evidence>
<dbReference type="InterPro" id="IPR050682">
    <property type="entry name" value="ModA/WtpA"/>
</dbReference>
<name>A0A267MD61_9FIRM</name>
<dbReference type="NCBIfam" id="TIGR01256">
    <property type="entry name" value="modA"/>
    <property type="match status" value="1"/>
</dbReference>
<dbReference type="Proteomes" id="UP000216024">
    <property type="component" value="Unassembled WGS sequence"/>
</dbReference>
<dbReference type="OrthoDB" id="9785015at2"/>
<accession>A0A267MD61</accession>
<dbReference type="SUPFAM" id="SSF53850">
    <property type="entry name" value="Periplasmic binding protein-like II"/>
    <property type="match status" value="1"/>
</dbReference>
<dbReference type="AlphaFoldDB" id="A0A267MD61"/>
<evidence type="ECO:0000313" key="6">
    <source>
        <dbReference type="Proteomes" id="UP000216024"/>
    </source>
</evidence>
<dbReference type="GO" id="GO:0046872">
    <property type="term" value="F:metal ion binding"/>
    <property type="evidence" value="ECO:0007669"/>
    <property type="project" value="UniProtKB-KW"/>
</dbReference>
<keyword evidence="4" id="KW-0500">Molybdenum</keyword>
<dbReference type="Gene3D" id="3.40.190.10">
    <property type="entry name" value="Periplasmic binding protein-like II"/>
    <property type="match status" value="2"/>
</dbReference>
<organism evidence="5 6">
    <name type="scientific">Anaeromicrobium sediminis</name>
    <dbReference type="NCBI Taxonomy" id="1478221"/>
    <lineage>
        <taxon>Bacteria</taxon>
        <taxon>Bacillati</taxon>
        <taxon>Bacillota</taxon>
        <taxon>Clostridia</taxon>
        <taxon>Peptostreptococcales</taxon>
        <taxon>Thermotaleaceae</taxon>
        <taxon>Anaeromicrobium</taxon>
    </lineage>
</organism>
<dbReference type="PANTHER" id="PTHR30632">
    <property type="entry name" value="MOLYBDATE-BINDING PERIPLASMIC PROTEIN"/>
    <property type="match status" value="1"/>
</dbReference>
<feature type="binding site" evidence="4">
    <location>
        <position position="178"/>
    </location>
    <ligand>
        <name>molybdate</name>
        <dbReference type="ChEBI" id="CHEBI:36264"/>
    </ligand>
</feature>
<keyword evidence="2 4" id="KW-0479">Metal-binding</keyword>
<feature type="binding site" evidence="4">
    <location>
        <position position="144"/>
    </location>
    <ligand>
        <name>molybdate</name>
        <dbReference type="ChEBI" id="CHEBI:36264"/>
    </ligand>
</feature>
<comment type="caution">
    <text evidence="5">The sequence shown here is derived from an EMBL/GenBank/DDBJ whole genome shotgun (WGS) entry which is preliminary data.</text>
</comment>
<dbReference type="GO" id="GO:0030973">
    <property type="term" value="F:molybdate ion binding"/>
    <property type="evidence" value="ECO:0007669"/>
    <property type="project" value="TreeGrafter"/>
</dbReference>
<feature type="binding site" evidence="4">
    <location>
        <position position="69"/>
    </location>
    <ligand>
        <name>molybdate</name>
        <dbReference type="ChEBI" id="CHEBI:36264"/>
    </ligand>
</feature>
<dbReference type="InterPro" id="IPR005950">
    <property type="entry name" value="ModA"/>
</dbReference>
<keyword evidence="6" id="KW-1185">Reference proteome</keyword>
<dbReference type="PANTHER" id="PTHR30632:SF0">
    <property type="entry name" value="SULFATE-BINDING PROTEIN"/>
    <property type="match status" value="1"/>
</dbReference>
<comment type="similarity">
    <text evidence="1">Belongs to the bacterial solute-binding protein ModA family.</text>
</comment>
<dbReference type="GO" id="GO:0015689">
    <property type="term" value="P:molybdate ion transport"/>
    <property type="evidence" value="ECO:0007669"/>
    <property type="project" value="InterPro"/>
</dbReference>